<comment type="caution">
    <text evidence="1">The sequence shown here is derived from an EMBL/GenBank/DDBJ whole genome shotgun (WGS) entry which is preliminary data.</text>
</comment>
<keyword evidence="2" id="KW-1185">Reference proteome</keyword>
<dbReference type="EMBL" id="JAGBKN010000001">
    <property type="protein sequence ID" value="MBO1515853.1"/>
    <property type="molecule type" value="Genomic_DNA"/>
</dbReference>
<dbReference type="Proteomes" id="UP000664161">
    <property type="component" value="Unassembled WGS sequence"/>
</dbReference>
<sequence>MRQFKRRHKQGNYSDLTSEIRQDIRLACTTEQFYLCAYCCKPISGDSRDTMNEHVEARKTAPNRSLDYTNIVASCTTPNQCDDAHGSQPLPLTPFDAECETDLVFKLSGRVTGLTDDAKETIRVLNLDNKSLIEQRSQFVQALLLGGGVDPDDVIDDSDLIQMVINDLAQPQDGKLEAFTPVVINILRGWLDD</sequence>
<protein>
    <submittedName>
        <fullName evidence="1">TIGR02646 family protein</fullName>
    </submittedName>
</protein>
<reference evidence="1 2" key="1">
    <citation type="submission" date="2021-03" db="EMBL/GenBank/DDBJ databases">
        <authorList>
            <person name="Shang D.-D."/>
            <person name="Du Z.-J."/>
            <person name="Chen G.-J."/>
        </authorList>
    </citation>
    <scope>NUCLEOTIDE SEQUENCE [LARGE SCALE GENOMIC DNA]</scope>
    <source>
        <strain evidence="1 2">F2608</strain>
    </source>
</reference>
<accession>A0AAW4IK15</accession>
<name>A0AAW4IK15_9GAMM</name>
<gene>
    <name evidence="1" type="ORF">J3491_00710</name>
</gene>
<evidence type="ECO:0000313" key="1">
    <source>
        <dbReference type="EMBL" id="MBO1515853.1"/>
    </source>
</evidence>
<evidence type="ECO:0000313" key="2">
    <source>
        <dbReference type="Proteomes" id="UP000664161"/>
    </source>
</evidence>
<dbReference type="AlphaFoldDB" id="A0AAW4IK15"/>
<organism evidence="1 2">
    <name type="scientific">Psychrobacter halodurans</name>
    <dbReference type="NCBI Taxonomy" id="2818439"/>
    <lineage>
        <taxon>Bacteria</taxon>
        <taxon>Pseudomonadati</taxon>
        <taxon>Pseudomonadota</taxon>
        <taxon>Gammaproteobacteria</taxon>
        <taxon>Moraxellales</taxon>
        <taxon>Moraxellaceae</taxon>
        <taxon>Psychrobacter</taxon>
    </lineage>
</organism>
<proteinExistence type="predicted"/>